<accession>K2S761</accession>
<feature type="non-terminal residue" evidence="5">
    <location>
        <position position="1"/>
    </location>
</feature>
<dbReference type="EMBL" id="AHHD01000438">
    <property type="protein sequence ID" value="EKG12710.1"/>
    <property type="molecule type" value="Genomic_DNA"/>
</dbReference>
<proteinExistence type="inferred from homology"/>
<dbReference type="Proteomes" id="UP000007129">
    <property type="component" value="Unassembled WGS sequence"/>
</dbReference>
<dbReference type="EC" id="3.1.1.-" evidence="3"/>
<evidence type="ECO:0000256" key="1">
    <source>
        <dbReference type="ARBA" id="ARBA00005964"/>
    </source>
</evidence>
<organism evidence="5 6">
    <name type="scientific">Macrophomina phaseolina (strain MS6)</name>
    <name type="common">Charcoal rot fungus</name>
    <dbReference type="NCBI Taxonomy" id="1126212"/>
    <lineage>
        <taxon>Eukaryota</taxon>
        <taxon>Fungi</taxon>
        <taxon>Dikarya</taxon>
        <taxon>Ascomycota</taxon>
        <taxon>Pezizomycotina</taxon>
        <taxon>Dothideomycetes</taxon>
        <taxon>Dothideomycetes incertae sedis</taxon>
        <taxon>Botryosphaeriales</taxon>
        <taxon>Botryosphaeriaceae</taxon>
        <taxon>Macrophomina</taxon>
    </lineage>
</organism>
<evidence type="ECO:0000259" key="4">
    <source>
        <dbReference type="Pfam" id="PF00135"/>
    </source>
</evidence>
<evidence type="ECO:0000313" key="5">
    <source>
        <dbReference type="EMBL" id="EKG12710.1"/>
    </source>
</evidence>
<dbReference type="InterPro" id="IPR050309">
    <property type="entry name" value="Type-B_Carboxylest/Lipase"/>
</dbReference>
<protein>
    <recommendedName>
        <fullName evidence="3">Carboxylic ester hydrolase</fullName>
        <ecNumber evidence="3">3.1.1.-</ecNumber>
    </recommendedName>
</protein>
<dbReference type="VEuPathDB" id="FungiDB:MPH_10159"/>
<feature type="domain" description="Carboxylesterase type B" evidence="4">
    <location>
        <begin position="7"/>
        <end position="347"/>
    </location>
</feature>
<evidence type="ECO:0000313" key="6">
    <source>
        <dbReference type="Proteomes" id="UP000007129"/>
    </source>
</evidence>
<name>K2S761_MACPH</name>
<dbReference type="InterPro" id="IPR029058">
    <property type="entry name" value="AB_hydrolase_fold"/>
</dbReference>
<dbReference type="PANTHER" id="PTHR11559">
    <property type="entry name" value="CARBOXYLESTERASE"/>
    <property type="match status" value="1"/>
</dbReference>
<dbReference type="Gene3D" id="3.40.50.1820">
    <property type="entry name" value="alpha/beta hydrolase"/>
    <property type="match status" value="1"/>
</dbReference>
<evidence type="ECO:0000256" key="2">
    <source>
        <dbReference type="ARBA" id="ARBA00022801"/>
    </source>
</evidence>
<reference evidence="5 6" key="1">
    <citation type="journal article" date="2012" name="BMC Genomics">
        <title>Tools to kill: Genome of one of the most destructive plant pathogenic fungi Macrophomina phaseolina.</title>
        <authorList>
            <person name="Islam M.S."/>
            <person name="Haque M.S."/>
            <person name="Islam M.M."/>
            <person name="Emdad E.M."/>
            <person name="Halim A."/>
            <person name="Hossen Q.M.M."/>
            <person name="Hossain M.Z."/>
            <person name="Ahmed B."/>
            <person name="Rahim S."/>
            <person name="Rahman M.S."/>
            <person name="Alam M.M."/>
            <person name="Hou S."/>
            <person name="Wan X."/>
            <person name="Saito J.A."/>
            <person name="Alam M."/>
        </authorList>
    </citation>
    <scope>NUCLEOTIDE SEQUENCE [LARGE SCALE GENOMIC DNA]</scope>
    <source>
        <strain evidence="5 6">MS6</strain>
    </source>
</reference>
<dbReference type="InParanoid" id="K2S761"/>
<comment type="similarity">
    <text evidence="1 3">Belongs to the type-B carboxylesterase/lipase family.</text>
</comment>
<dbReference type="SUPFAM" id="SSF53474">
    <property type="entry name" value="alpha/beta-Hydrolases"/>
    <property type="match status" value="1"/>
</dbReference>
<dbReference type="OrthoDB" id="408631at2759"/>
<dbReference type="HOGENOM" id="CLU_006586_10_5_1"/>
<dbReference type="GO" id="GO:0016787">
    <property type="term" value="F:hydrolase activity"/>
    <property type="evidence" value="ECO:0007669"/>
    <property type="project" value="UniProtKB-KW"/>
</dbReference>
<comment type="caution">
    <text evidence="5">The sequence shown here is derived from an EMBL/GenBank/DDBJ whole genome shotgun (WGS) entry which is preliminary data.</text>
</comment>
<dbReference type="Pfam" id="PF00135">
    <property type="entry name" value="COesterase"/>
    <property type="match status" value="1"/>
</dbReference>
<evidence type="ECO:0000256" key="3">
    <source>
        <dbReference type="RuleBase" id="RU361235"/>
    </source>
</evidence>
<dbReference type="InterPro" id="IPR019826">
    <property type="entry name" value="Carboxylesterase_B_AS"/>
</dbReference>
<sequence>GWLSGISFEEQAGTPNVGLLDQHLALQWVQQHIHLFGGDPSRVTVIGESAGAGATMLHVVGARPAPFQQAIVQSPWLLPPPPKVQQDALYAELLRLTNTTSLGQLRSAPTEALQAANSLLISRAPYGTFGFGPTVDHRLVTGSPSTVFENKPPPIYAPAIRLMVGHNSDEGLLFTPARARDPRAFSQLFAQVLPTASNATIALLATQLYPSEYNASSSAYASPLRRYATAYAEIAVTCNAQYLAAAGAGQAYAYVWSVPPGLHAADVAYTFYTGPAAAADPEQNLASTMQRYFTNFAASGRPNWPVSVPREFPAYGSGGEAKGAMMNFSTALAVVGDNTDAERCGRWRELSAELWS</sequence>
<dbReference type="AlphaFoldDB" id="K2S761"/>
<dbReference type="PROSITE" id="PS00122">
    <property type="entry name" value="CARBOXYLESTERASE_B_1"/>
    <property type="match status" value="1"/>
</dbReference>
<gene>
    <name evidence="5" type="ORF">MPH_10159</name>
</gene>
<dbReference type="STRING" id="1126212.K2S761"/>
<dbReference type="InterPro" id="IPR002018">
    <property type="entry name" value="CarbesteraseB"/>
</dbReference>
<dbReference type="eggNOG" id="KOG4389">
    <property type="taxonomic scope" value="Eukaryota"/>
</dbReference>
<keyword evidence="2 3" id="KW-0378">Hydrolase</keyword>